<evidence type="ECO:0000313" key="3">
    <source>
        <dbReference type="EMBL" id="TDR34599.1"/>
    </source>
</evidence>
<dbReference type="Gene3D" id="3.90.1530.30">
    <property type="match status" value="1"/>
</dbReference>
<dbReference type="RefSeq" id="WP_035025511.1">
    <property type="nucleotide sequence ID" value="NZ_KK073883.1"/>
</dbReference>
<dbReference type="InterPro" id="IPR036086">
    <property type="entry name" value="ParB/Sulfiredoxin_sf"/>
</dbReference>
<dbReference type="EMBL" id="SNZF01000013">
    <property type="protein sequence ID" value="TDR34599.1"/>
    <property type="molecule type" value="Genomic_DNA"/>
</dbReference>
<dbReference type="SUPFAM" id="SSF110849">
    <property type="entry name" value="ParB/Sulfiredoxin"/>
    <property type="match status" value="1"/>
</dbReference>
<dbReference type="EMBL" id="JENY01000009">
    <property type="protein sequence ID" value="EXL09041.1"/>
    <property type="molecule type" value="Genomic_DNA"/>
</dbReference>
<dbReference type="OrthoDB" id="9816381at2"/>
<dbReference type="GO" id="GO:0007059">
    <property type="term" value="P:chromosome segregation"/>
    <property type="evidence" value="ECO:0007669"/>
    <property type="project" value="TreeGrafter"/>
</dbReference>
<feature type="domain" description="ParB-like N-terminal" evidence="1">
    <location>
        <begin position="5"/>
        <end position="80"/>
    </location>
</feature>
<dbReference type="STRING" id="69279.BG36_23925"/>
<organism evidence="2 4">
    <name type="scientific">Aquamicrobium defluvii</name>
    <dbReference type="NCBI Taxonomy" id="69279"/>
    <lineage>
        <taxon>Bacteria</taxon>
        <taxon>Pseudomonadati</taxon>
        <taxon>Pseudomonadota</taxon>
        <taxon>Alphaproteobacteria</taxon>
        <taxon>Hyphomicrobiales</taxon>
        <taxon>Phyllobacteriaceae</taxon>
        <taxon>Aquamicrobium</taxon>
    </lineage>
</organism>
<dbReference type="AlphaFoldDB" id="A0A011US29"/>
<proteinExistence type="predicted"/>
<name>A0A011US29_9HYPH</name>
<keyword evidence="5" id="KW-1185">Reference proteome</keyword>
<dbReference type="Pfam" id="PF02195">
    <property type="entry name" value="ParB_N"/>
    <property type="match status" value="1"/>
</dbReference>
<evidence type="ECO:0000313" key="5">
    <source>
        <dbReference type="Proteomes" id="UP000294958"/>
    </source>
</evidence>
<dbReference type="HOGENOM" id="CLU_169677_0_0_5"/>
<accession>A0A011US29</accession>
<dbReference type="PATRIC" id="fig|69279.3.peg.1710"/>
<dbReference type="GO" id="GO:0005694">
    <property type="term" value="C:chromosome"/>
    <property type="evidence" value="ECO:0007669"/>
    <property type="project" value="TreeGrafter"/>
</dbReference>
<comment type="caution">
    <text evidence="2">The sequence shown here is derived from an EMBL/GenBank/DDBJ whole genome shotgun (WGS) entry which is preliminary data.</text>
</comment>
<reference evidence="3 5" key="2">
    <citation type="submission" date="2019-03" db="EMBL/GenBank/DDBJ databases">
        <title>Genomic Encyclopedia of Type Strains, Phase IV (KMG-IV): sequencing the most valuable type-strain genomes for metagenomic binning, comparative biology and taxonomic classification.</title>
        <authorList>
            <person name="Goeker M."/>
        </authorList>
    </citation>
    <scope>NUCLEOTIDE SEQUENCE [LARGE SCALE GENOMIC DNA]</scope>
    <source>
        <strain evidence="3 5">DSM 11603</strain>
    </source>
</reference>
<dbReference type="eggNOG" id="COG1475">
    <property type="taxonomic scope" value="Bacteria"/>
</dbReference>
<dbReference type="PANTHER" id="PTHR33375">
    <property type="entry name" value="CHROMOSOME-PARTITIONING PROTEIN PARB-RELATED"/>
    <property type="match status" value="1"/>
</dbReference>
<dbReference type="Proteomes" id="UP000294958">
    <property type="component" value="Unassembled WGS sequence"/>
</dbReference>
<sequence length="82" mass="9495">MLRVQKVAVDEIYVPAARRKTLHPETVRHLAENIVENGMTTPIQVRHDGKRYVLVEGLHRLEAMKWLGEQAIDAYLVQARKH</sequence>
<evidence type="ECO:0000259" key="1">
    <source>
        <dbReference type="SMART" id="SM00470"/>
    </source>
</evidence>
<dbReference type="InterPro" id="IPR003115">
    <property type="entry name" value="ParB_N"/>
</dbReference>
<gene>
    <name evidence="2" type="ORF">BG36_23925</name>
    <name evidence="3" type="ORF">DES43_11328</name>
</gene>
<evidence type="ECO:0000313" key="2">
    <source>
        <dbReference type="EMBL" id="EXL09041.1"/>
    </source>
</evidence>
<reference evidence="2 4" key="1">
    <citation type="submission" date="2014-02" db="EMBL/GenBank/DDBJ databases">
        <title>Aquamicrobium defluvii Genome sequencing.</title>
        <authorList>
            <person name="Wang X."/>
        </authorList>
    </citation>
    <scope>NUCLEOTIDE SEQUENCE [LARGE SCALE GENOMIC DNA]</scope>
    <source>
        <strain evidence="2 4">W13Z1</strain>
    </source>
</reference>
<dbReference type="PANTHER" id="PTHR33375:SF1">
    <property type="entry name" value="CHROMOSOME-PARTITIONING PROTEIN PARB-RELATED"/>
    <property type="match status" value="1"/>
</dbReference>
<protein>
    <submittedName>
        <fullName evidence="3">ParB-like nuclease family protein</fullName>
    </submittedName>
    <submittedName>
        <fullName evidence="2">Plasmid partitioning protein ParB</fullName>
    </submittedName>
</protein>
<dbReference type="InterPro" id="IPR050336">
    <property type="entry name" value="Chromosome_partition/occlusion"/>
</dbReference>
<dbReference type="Proteomes" id="UP000019849">
    <property type="component" value="Unassembled WGS sequence"/>
</dbReference>
<dbReference type="SMART" id="SM00470">
    <property type="entry name" value="ParB"/>
    <property type="match status" value="1"/>
</dbReference>
<evidence type="ECO:0000313" key="4">
    <source>
        <dbReference type="Proteomes" id="UP000019849"/>
    </source>
</evidence>